<evidence type="ECO:0000259" key="1">
    <source>
        <dbReference type="Pfam" id="PF22557"/>
    </source>
</evidence>
<dbReference type="Proteomes" id="UP001304847">
    <property type="component" value="Unassembled WGS sequence"/>
</dbReference>
<keyword evidence="3" id="KW-1185">Reference proteome</keyword>
<protein>
    <recommendedName>
        <fullName evidence="1">Dual OB-containing domain-containing protein</fullName>
    </recommendedName>
</protein>
<accession>A0ABU5W3J8</accession>
<dbReference type="Pfam" id="PF22557">
    <property type="entry name" value="DuOB"/>
    <property type="match status" value="1"/>
</dbReference>
<dbReference type="EMBL" id="JAYGOJ010000023">
    <property type="protein sequence ID" value="MEA9435498.1"/>
    <property type="molecule type" value="Genomic_DNA"/>
</dbReference>
<evidence type="ECO:0000313" key="3">
    <source>
        <dbReference type="Proteomes" id="UP001304847"/>
    </source>
</evidence>
<proteinExistence type="predicted"/>
<gene>
    <name evidence="2" type="ORF">VCX44_06585</name>
</gene>
<organism evidence="2 3">
    <name type="scientific">Aeromonas caviae</name>
    <name type="common">Aeromonas punctata</name>
    <dbReference type="NCBI Taxonomy" id="648"/>
    <lineage>
        <taxon>Bacteria</taxon>
        <taxon>Pseudomonadati</taxon>
        <taxon>Pseudomonadota</taxon>
        <taxon>Gammaproteobacteria</taxon>
        <taxon>Aeromonadales</taxon>
        <taxon>Aeromonadaceae</taxon>
        <taxon>Aeromonas</taxon>
    </lineage>
</organism>
<reference evidence="2 3" key="1">
    <citation type="submission" date="2023-12" db="EMBL/GenBank/DDBJ databases">
        <title>Characterization of antibiotic resistance in Aeromonas spp. in hospital effluent.</title>
        <authorList>
            <person name="Negoseki B.R.S."/>
            <person name="Krul D."/>
            <person name="Siqueira A.C."/>
            <person name="Almeida M."/>
            <person name="Mesa D."/>
            <person name="Conte D."/>
            <person name="Dalla-Costa L.M."/>
        </authorList>
    </citation>
    <scope>NUCLEOTIDE SEQUENCE [LARGE SCALE GENOMIC DNA]</scope>
    <source>
        <strain evidence="2 3">36v</strain>
    </source>
</reference>
<dbReference type="RefSeq" id="WP_323580562.1">
    <property type="nucleotide sequence ID" value="NZ_JAYGOJ010000023.1"/>
</dbReference>
<comment type="caution">
    <text evidence="2">The sequence shown here is derived from an EMBL/GenBank/DDBJ whole genome shotgun (WGS) entry which is preliminary data.</text>
</comment>
<evidence type="ECO:0000313" key="2">
    <source>
        <dbReference type="EMBL" id="MEA9435498.1"/>
    </source>
</evidence>
<name>A0ABU5W3J8_AERCA</name>
<dbReference type="InterPro" id="IPR054335">
    <property type="entry name" value="DuOB_dom"/>
</dbReference>
<sequence>MTQIEVVVFANSIKHGQHCVAGKCVNTGKWIRPVSNQQGAELSHEQAKYQNPYGIYGVKPLQKIKMGFSHHVPLLHQPENFLIDGNRWKQNYSIGIADLSNYVDEPTDLWGNGNRVEYAQITNGRYTISQSLYLVQVEELELYHTDDGKRKAAFIYNDIHYELAVTDPMFDEIVTEDRDIQGILCVSLGEEYLGYCYKLVAAIF</sequence>
<feature type="domain" description="Dual OB-containing" evidence="1">
    <location>
        <begin position="4"/>
        <end position="203"/>
    </location>
</feature>